<feature type="region of interest" description="Disordered" evidence="3">
    <location>
        <begin position="1"/>
        <end position="30"/>
    </location>
</feature>
<dbReference type="GO" id="GO:0005634">
    <property type="term" value="C:nucleus"/>
    <property type="evidence" value="ECO:0007669"/>
    <property type="project" value="UniProtKB-SubCell"/>
</dbReference>
<dbReference type="Pfam" id="PF11951">
    <property type="entry name" value="Fungal_trans_2"/>
    <property type="match status" value="1"/>
</dbReference>
<name>A0A8J2I5I3_9PLEO</name>
<gene>
    <name evidence="4" type="ORF">ALTATR162_LOCUS3096</name>
</gene>
<dbReference type="Proteomes" id="UP000676310">
    <property type="component" value="Unassembled WGS sequence"/>
</dbReference>
<dbReference type="GeneID" id="67014614"/>
<organism evidence="4 5">
    <name type="scientific">Alternaria atra</name>
    <dbReference type="NCBI Taxonomy" id="119953"/>
    <lineage>
        <taxon>Eukaryota</taxon>
        <taxon>Fungi</taxon>
        <taxon>Dikarya</taxon>
        <taxon>Ascomycota</taxon>
        <taxon>Pezizomycotina</taxon>
        <taxon>Dothideomycetes</taxon>
        <taxon>Pleosporomycetidae</taxon>
        <taxon>Pleosporales</taxon>
        <taxon>Pleosporineae</taxon>
        <taxon>Pleosporaceae</taxon>
        <taxon>Alternaria</taxon>
        <taxon>Alternaria sect. Ulocladioides</taxon>
    </lineage>
</organism>
<reference evidence="4" key="1">
    <citation type="submission" date="2021-05" db="EMBL/GenBank/DDBJ databases">
        <authorList>
            <person name="Stam R."/>
        </authorList>
    </citation>
    <scope>NUCLEOTIDE SEQUENCE</scope>
    <source>
        <strain evidence="4">CS162</strain>
    </source>
</reference>
<evidence type="ECO:0000256" key="1">
    <source>
        <dbReference type="ARBA" id="ARBA00004123"/>
    </source>
</evidence>
<dbReference type="InterPro" id="IPR021858">
    <property type="entry name" value="Fun_TF"/>
</dbReference>
<dbReference type="RefSeq" id="XP_043166637.1">
    <property type="nucleotide sequence ID" value="XM_043310702.1"/>
</dbReference>
<dbReference type="AlphaFoldDB" id="A0A8J2I5I3"/>
<evidence type="ECO:0000256" key="3">
    <source>
        <dbReference type="SAM" id="MobiDB-lite"/>
    </source>
</evidence>
<dbReference type="PANTHER" id="PTHR37534">
    <property type="entry name" value="TRANSCRIPTIONAL ACTIVATOR PROTEIN UGA3"/>
    <property type="match status" value="1"/>
</dbReference>
<dbReference type="PANTHER" id="PTHR37534:SF46">
    <property type="entry name" value="ZN(II)2CYS6 TRANSCRIPTION FACTOR (EUROFUNG)"/>
    <property type="match status" value="1"/>
</dbReference>
<accession>A0A8J2I5I3</accession>
<protein>
    <submittedName>
        <fullName evidence="4">Uncharacterized protein</fullName>
    </submittedName>
</protein>
<proteinExistence type="predicted"/>
<comment type="caution">
    <text evidence="4">The sequence shown here is derived from an EMBL/GenBank/DDBJ whole genome shotgun (WGS) entry which is preliminary data.</text>
</comment>
<keyword evidence="5" id="KW-1185">Reference proteome</keyword>
<keyword evidence="2" id="KW-0539">Nucleus</keyword>
<evidence type="ECO:0000313" key="4">
    <source>
        <dbReference type="EMBL" id="CAG5153244.1"/>
    </source>
</evidence>
<evidence type="ECO:0000313" key="5">
    <source>
        <dbReference type="Proteomes" id="UP000676310"/>
    </source>
</evidence>
<comment type="subcellular location">
    <subcellularLocation>
        <location evidence="1">Nucleus</location>
    </subcellularLocation>
</comment>
<dbReference type="EMBL" id="CAJRGZ010000016">
    <property type="protein sequence ID" value="CAG5153244.1"/>
    <property type="molecule type" value="Genomic_DNA"/>
</dbReference>
<dbReference type="OrthoDB" id="3665507at2759"/>
<evidence type="ECO:0000256" key="2">
    <source>
        <dbReference type="ARBA" id="ARBA00023242"/>
    </source>
</evidence>
<sequence length="567" mass="64025">MTAPNKSELESWLFEDGEDTQDGNGISPDESRRWLLDVFPEESLRLPRAADQHPTLNFENPYLDGIVKRHPTLRKSSYSQDPEGVNGYIKFRLQAADFDNDTGPASRRFQQPTLGKHHRSPLLAPPDSVPKLPLGFGKGLKLDKMDSKLLTFYTVAFCGGRTLLPKTNFWLNDYAAMAADNECVKHALLSLAASYVLDYIPSEVLLERANRHYTRAVKLLTDALRDPHQQASGHDDSLVCSLVLLTIDDLVNWELRRSKAHKARWQSGAEIAKKILDNSDPGHRYWKNENVQCSSARTANANWVAFVGILAQPVAPLKFEDTDRLYAWLLGGTEMHARKIYGGTGLSPKLLHMFAQITHLCARMDKTPDSRIIPHGAAKVQARLEKLQQWSDLSIGFPSCTALLNACDLDKDGKVESEIRVTELTGETWRVAAQIYLHCRFYRRPRNHPIVKERLNALLGCIKRMPYTGPLFTSQAPFFPVVIMALISTEESERKIAHEWFTTVVAQGNCRSSVPPVWHAVQYMWGWMDSHSLDDGFVEDKPIGQQVGWWEKMVTQLVEQTGVISLV</sequence>
<feature type="region of interest" description="Disordered" evidence="3">
    <location>
        <begin position="102"/>
        <end position="122"/>
    </location>
</feature>